<name>A0A1B6G6V3_9HEMI</name>
<evidence type="ECO:0000256" key="1">
    <source>
        <dbReference type="ARBA" id="ARBA00004123"/>
    </source>
</evidence>
<dbReference type="SMART" id="SM00355">
    <property type="entry name" value="ZnF_C2H2"/>
    <property type="match status" value="8"/>
</dbReference>
<feature type="domain" description="C2H2-type" evidence="11">
    <location>
        <begin position="249"/>
        <end position="276"/>
    </location>
</feature>
<feature type="compositionally biased region" description="Basic and acidic residues" evidence="10">
    <location>
        <begin position="1"/>
        <end position="21"/>
    </location>
</feature>
<keyword evidence="8" id="KW-0539">Nucleus</keyword>
<dbReference type="FunFam" id="3.30.160.60:FF:000130">
    <property type="entry name" value="Spalt-like transcription factor 4"/>
    <property type="match status" value="1"/>
</dbReference>
<sequence length="399" mass="46519">MFEFNTKDVNEAVKEETEETSHTVSQTCSLIDLNDSTANSSPPSNSATNGCDIPNQDEVKLEMDSQTPTVHEVLDVTIKSEIQDSDKDENKEICNAVSEHDLSSVPSSEIEMEKQLKIKVTKTKKNGKQKQSSRNLEKKIKLAPKKPRHKKYEKPSDQVLKVYKCALCPKVFKRSSHYNVHQRTHNPLTTKPFSCEDCKNTFHYHCQLRDHARIHTGERPFKCHSCSKAFTRKACLVQHMVTHMDSLPFQCDICRKRFARKYNLAKHVQSHSGERPYRCLNCSRRFKCKQSLERHNRVHELNIYSCTICQESFDSKRRLTRHKINEHVSYRPFTCQICHKPFIFKSQLTYHIKEHNLERPYSCVKCNKSYFKKGHLLLHLKQYCGDFIPVSKVKMEVVA</sequence>
<evidence type="ECO:0000256" key="3">
    <source>
        <dbReference type="ARBA" id="ARBA00022737"/>
    </source>
</evidence>
<accession>A0A1B6G6V3</accession>
<evidence type="ECO:0000256" key="10">
    <source>
        <dbReference type="SAM" id="MobiDB-lite"/>
    </source>
</evidence>
<gene>
    <name evidence="12" type="ORF">g.11807</name>
</gene>
<keyword evidence="7" id="KW-0804">Transcription</keyword>
<evidence type="ECO:0000313" key="12">
    <source>
        <dbReference type="EMBL" id="JAS58157.1"/>
    </source>
</evidence>
<evidence type="ECO:0000256" key="5">
    <source>
        <dbReference type="ARBA" id="ARBA00022833"/>
    </source>
</evidence>
<feature type="domain" description="C2H2-type" evidence="11">
    <location>
        <begin position="221"/>
        <end position="248"/>
    </location>
</feature>
<keyword evidence="5" id="KW-0862">Zinc</keyword>
<dbReference type="GO" id="GO:0005634">
    <property type="term" value="C:nucleus"/>
    <property type="evidence" value="ECO:0007669"/>
    <property type="project" value="UniProtKB-SubCell"/>
</dbReference>
<dbReference type="GO" id="GO:0040029">
    <property type="term" value="P:epigenetic regulation of gene expression"/>
    <property type="evidence" value="ECO:0007669"/>
    <property type="project" value="UniProtKB-ARBA"/>
</dbReference>
<dbReference type="FunFam" id="3.30.160.60:FF:002343">
    <property type="entry name" value="Zinc finger protein 33A"/>
    <property type="match status" value="1"/>
</dbReference>
<feature type="domain" description="C2H2-type" evidence="11">
    <location>
        <begin position="304"/>
        <end position="332"/>
    </location>
</feature>
<evidence type="ECO:0000256" key="8">
    <source>
        <dbReference type="ARBA" id="ARBA00023242"/>
    </source>
</evidence>
<dbReference type="PROSITE" id="PS50157">
    <property type="entry name" value="ZINC_FINGER_C2H2_2"/>
    <property type="match status" value="8"/>
</dbReference>
<feature type="domain" description="C2H2-type" evidence="11">
    <location>
        <begin position="277"/>
        <end position="299"/>
    </location>
</feature>
<feature type="domain" description="C2H2-type" evidence="11">
    <location>
        <begin position="193"/>
        <end position="220"/>
    </location>
</feature>
<organism evidence="12">
    <name type="scientific">Cuerna arida</name>
    <dbReference type="NCBI Taxonomy" id="1464854"/>
    <lineage>
        <taxon>Eukaryota</taxon>
        <taxon>Metazoa</taxon>
        <taxon>Ecdysozoa</taxon>
        <taxon>Arthropoda</taxon>
        <taxon>Hexapoda</taxon>
        <taxon>Insecta</taxon>
        <taxon>Pterygota</taxon>
        <taxon>Neoptera</taxon>
        <taxon>Paraneoptera</taxon>
        <taxon>Hemiptera</taxon>
        <taxon>Auchenorrhyncha</taxon>
        <taxon>Membracoidea</taxon>
        <taxon>Cicadellidae</taxon>
        <taxon>Cicadellinae</taxon>
        <taxon>Proconiini</taxon>
        <taxon>Cuerna</taxon>
    </lineage>
</organism>
<dbReference type="InterPro" id="IPR013087">
    <property type="entry name" value="Znf_C2H2_type"/>
</dbReference>
<dbReference type="FunFam" id="3.30.160.60:FF:000744">
    <property type="entry name" value="zinc finger E-box-binding homeobox 1"/>
    <property type="match status" value="1"/>
</dbReference>
<dbReference type="GO" id="GO:0003682">
    <property type="term" value="F:chromatin binding"/>
    <property type="evidence" value="ECO:0007669"/>
    <property type="project" value="UniProtKB-ARBA"/>
</dbReference>
<evidence type="ECO:0000256" key="7">
    <source>
        <dbReference type="ARBA" id="ARBA00023163"/>
    </source>
</evidence>
<dbReference type="PANTHER" id="PTHR24394:SF29">
    <property type="entry name" value="MYONEURIN"/>
    <property type="match status" value="1"/>
</dbReference>
<dbReference type="AlphaFoldDB" id="A0A1B6G6V3"/>
<evidence type="ECO:0000256" key="9">
    <source>
        <dbReference type="PROSITE-ProRule" id="PRU00042"/>
    </source>
</evidence>
<reference evidence="12" key="1">
    <citation type="submission" date="2015-11" db="EMBL/GenBank/DDBJ databases">
        <title>De novo transcriptome assembly of four potential Pierce s Disease insect vectors from Arizona vineyards.</title>
        <authorList>
            <person name="Tassone E.E."/>
        </authorList>
    </citation>
    <scope>NUCLEOTIDE SEQUENCE</scope>
</reference>
<evidence type="ECO:0000256" key="4">
    <source>
        <dbReference type="ARBA" id="ARBA00022771"/>
    </source>
</evidence>
<dbReference type="PROSITE" id="PS00028">
    <property type="entry name" value="ZINC_FINGER_C2H2_1"/>
    <property type="match status" value="7"/>
</dbReference>
<keyword evidence="4 9" id="KW-0863">Zinc-finger</keyword>
<comment type="subcellular location">
    <subcellularLocation>
        <location evidence="1">Nucleus</location>
    </subcellularLocation>
</comment>
<proteinExistence type="predicted"/>
<feature type="region of interest" description="Disordered" evidence="10">
    <location>
        <begin position="1"/>
        <end position="54"/>
    </location>
</feature>
<dbReference type="FunFam" id="3.30.160.60:FF:000690">
    <property type="entry name" value="Zinc finger protein 354C"/>
    <property type="match status" value="1"/>
</dbReference>
<evidence type="ECO:0000256" key="2">
    <source>
        <dbReference type="ARBA" id="ARBA00022723"/>
    </source>
</evidence>
<evidence type="ECO:0000259" key="11">
    <source>
        <dbReference type="PROSITE" id="PS50157"/>
    </source>
</evidence>
<feature type="domain" description="C2H2-type" evidence="11">
    <location>
        <begin position="361"/>
        <end position="388"/>
    </location>
</feature>
<keyword evidence="6" id="KW-0805">Transcription regulation</keyword>
<evidence type="ECO:0000256" key="6">
    <source>
        <dbReference type="ARBA" id="ARBA00023015"/>
    </source>
</evidence>
<feature type="domain" description="C2H2-type" evidence="11">
    <location>
        <begin position="163"/>
        <end position="190"/>
    </location>
</feature>
<protein>
    <recommendedName>
        <fullName evidence="11">C2H2-type domain-containing protein</fullName>
    </recommendedName>
</protein>
<dbReference type="Pfam" id="PF00096">
    <property type="entry name" value="zf-C2H2"/>
    <property type="match status" value="5"/>
</dbReference>
<feature type="domain" description="C2H2-type" evidence="11">
    <location>
        <begin position="333"/>
        <end position="360"/>
    </location>
</feature>
<dbReference type="GO" id="GO:0000785">
    <property type="term" value="C:chromatin"/>
    <property type="evidence" value="ECO:0007669"/>
    <property type="project" value="UniProtKB-ARBA"/>
</dbReference>
<dbReference type="GO" id="GO:0000981">
    <property type="term" value="F:DNA-binding transcription factor activity, RNA polymerase II-specific"/>
    <property type="evidence" value="ECO:0007669"/>
    <property type="project" value="TreeGrafter"/>
</dbReference>
<keyword evidence="3" id="KW-0677">Repeat</keyword>
<dbReference type="GO" id="GO:0008270">
    <property type="term" value="F:zinc ion binding"/>
    <property type="evidence" value="ECO:0007669"/>
    <property type="project" value="UniProtKB-KW"/>
</dbReference>
<dbReference type="EMBL" id="GECZ01011612">
    <property type="protein sequence ID" value="JAS58157.1"/>
    <property type="molecule type" value="Transcribed_RNA"/>
</dbReference>
<dbReference type="PANTHER" id="PTHR24394">
    <property type="entry name" value="ZINC FINGER PROTEIN"/>
    <property type="match status" value="1"/>
</dbReference>
<dbReference type="SUPFAM" id="SSF57667">
    <property type="entry name" value="beta-beta-alpha zinc fingers"/>
    <property type="match status" value="5"/>
</dbReference>
<keyword evidence="2" id="KW-0479">Metal-binding</keyword>
<dbReference type="Gene3D" id="3.30.160.60">
    <property type="entry name" value="Classic Zinc Finger"/>
    <property type="match status" value="6"/>
</dbReference>
<dbReference type="InterPro" id="IPR036236">
    <property type="entry name" value="Znf_C2H2_sf"/>
</dbReference>
<feature type="compositionally biased region" description="Low complexity" evidence="10">
    <location>
        <begin position="36"/>
        <end position="49"/>
    </location>
</feature>